<protein>
    <submittedName>
        <fullName evidence="1">Uncharacterized protein</fullName>
    </submittedName>
</protein>
<evidence type="ECO:0000313" key="2">
    <source>
        <dbReference type="Proteomes" id="UP000199002"/>
    </source>
</evidence>
<proteinExistence type="predicted"/>
<keyword evidence="2" id="KW-1185">Reference proteome</keyword>
<dbReference type="Proteomes" id="UP000199002">
    <property type="component" value="Unassembled WGS sequence"/>
</dbReference>
<gene>
    <name evidence="1" type="ORF">SAMN05421875_1621</name>
</gene>
<sequence length="50" mass="5454">LGKNPVYNSRLRSVDLVAASGWGLERESFQKFDGSLKTVLEFEALLIAAG</sequence>
<name>A0A1H4FI93_9BURK</name>
<accession>A0A1H4FI93</accession>
<dbReference type="EMBL" id="FNQJ01000062">
    <property type="protein sequence ID" value="SEA96540.1"/>
    <property type="molecule type" value="Genomic_DNA"/>
</dbReference>
<evidence type="ECO:0000313" key="1">
    <source>
        <dbReference type="EMBL" id="SEA96540.1"/>
    </source>
</evidence>
<organism evidence="1 2">
    <name type="scientific">Acidovorax soli</name>
    <dbReference type="NCBI Taxonomy" id="592050"/>
    <lineage>
        <taxon>Bacteria</taxon>
        <taxon>Pseudomonadati</taxon>
        <taxon>Pseudomonadota</taxon>
        <taxon>Betaproteobacteria</taxon>
        <taxon>Burkholderiales</taxon>
        <taxon>Comamonadaceae</taxon>
        <taxon>Acidovorax</taxon>
    </lineage>
</organism>
<dbReference type="AlphaFoldDB" id="A0A1H4FI93"/>
<reference evidence="2" key="1">
    <citation type="submission" date="2016-10" db="EMBL/GenBank/DDBJ databases">
        <authorList>
            <person name="Varghese N."/>
            <person name="Submissions S."/>
        </authorList>
    </citation>
    <scope>NUCLEOTIDE SEQUENCE [LARGE SCALE GENOMIC DNA]</scope>
    <source>
        <strain evidence="2">DSM 25157</strain>
    </source>
</reference>
<feature type="non-terminal residue" evidence="1">
    <location>
        <position position="1"/>
    </location>
</feature>